<protein>
    <submittedName>
        <fullName evidence="1">Uncharacterized protein</fullName>
    </submittedName>
</protein>
<sequence length="156" mass="18799">MEEKRIRQRGMTPRQRELDDMVTVAKARYFRYQEQLRQNARGSEDMVTEASRASEALQEAIQKMRISMHQFQRGNFWVFYEARVRFQRPWYRRLKARYKLYKMKKQQSEYCPCCSARTTEELLEWAIDLVENSPGDLQVPSRQSLRTRSFKALSCP</sequence>
<gene>
    <name evidence="1" type="ORF">PVAG01_01930</name>
</gene>
<proteinExistence type="predicted"/>
<evidence type="ECO:0000313" key="2">
    <source>
        <dbReference type="Proteomes" id="UP001629113"/>
    </source>
</evidence>
<dbReference type="Proteomes" id="UP001629113">
    <property type="component" value="Unassembled WGS sequence"/>
</dbReference>
<keyword evidence="2" id="KW-1185">Reference proteome</keyword>
<accession>A0ABR4PZG4</accession>
<evidence type="ECO:0000313" key="1">
    <source>
        <dbReference type="EMBL" id="KAL3428421.1"/>
    </source>
</evidence>
<reference evidence="1 2" key="1">
    <citation type="submission" date="2024-06" db="EMBL/GenBank/DDBJ databases">
        <title>Complete genome of Phlyctema vagabunda strain 19-DSS-EL-015.</title>
        <authorList>
            <person name="Fiorenzani C."/>
        </authorList>
    </citation>
    <scope>NUCLEOTIDE SEQUENCE [LARGE SCALE GENOMIC DNA]</scope>
    <source>
        <strain evidence="1 2">19-DSS-EL-015</strain>
    </source>
</reference>
<name>A0ABR4PZG4_9HELO</name>
<organism evidence="1 2">
    <name type="scientific">Phlyctema vagabunda</name>
    <dbReference type="NCBI Taxonomy" id="108571"/>
    <lineage>
        <taxon>Eukaryota</taxon>
        <taxon>Fungi</taxon>
        <taxon>Dikarya</taxon>
        <taxon>Ascomycota</taxon>
        <taxon>Pezizomycotina</taxon>
        <taxon>Leotiomycetes</taxon>
        <taxon>Helotiales</taxon>
        <taxon>Dermateaceae</taxon>
        <taxon>Phlyctema</taxon>
    </lineage>
</organism>
<comment type="caution">
    <text evidence="1">The sequence shown here is derived from an EMBL/GenBank/DDBJ whole genome shotgun (WGS) entry which is preliminary data.</text>
</comment>
<dbReference type="EMBL" id="JBFCZG010000001">
    <property type="protein sequence ID" value="KAL3428421.1"/>
    <property type="molecule type" value="Genomic_DNA"/>
</dbReference>